<organism evidence="2">
    <name type="scientific">Coccidioides posadasii (strain RMSCC 757 / Silveira)</name>
    <name type="common">Valley fever fungus</name>
    <dbReference type="NCBI Taxonomy" id="443226"/>
    <lineage>
        <taxon>Eukaryota</taxon>
        <taxon>Fungi</taxon>
        <taxon>Dikarya</taxon>
        <taxon>Ascomycota</taxon>
        <taxon>Pezizomycotina</taxon>
        <taxon>Eurotiomycetes</taxon>
        <taxon>Eurotiomycetidae</taxon>
        <taxon>Onygenales</taxon>
        <taxon>Onygenaceae</taxon>
        <taxon>Coccidioides</taxon>
    </lineage>
</organism>
<accession>E9D3L2</accession>
<reference evidence="2" key="2">
    <citation type="submission" date="2010-03" db="EMBL/GenBank/DDBJ databases">
        <title>The genome sequence of Coccidioides posadasii strain Silveira.</title>
        <authorList>
            <consortium name="The Broad Institute Genome Sequencing Center for Infectious Disease"/>
            <person name="Neafsey D."/>
            <person name="Orbach M."/>
            <person name="Henn M.R."/>
            <person name="Cole G.T."/>
            <person name="Galgiani J."/>
            <person name="Gardner M.J."/>
            <person name="Kirkland T.N."/>
            <person name="Taylor J.W."/>
            <person name="Young S.K."/>
            <person name="Zeng Q."/>
            <person name="Koehrsen M."/>
            <person name="Alvarado L."/>
            <person name="Berlin A."/>
            <person name="Borenstein D."/>
            <person name="Chapman S.B."/>
            <person name="Chen Z."/>
            <person name="Engels R."/>
            <person name="Freedman E."/>
            <person name="Gellesch M."/>
            <person name="Goldberg J."/>
            <person name="Griggs A."/>
            <person name="Gujja S."/>
            <person name="Heilman E."/>
            <person name="Heiman D."/>
            <person name="Howarth C."/>
            <person name="Jen D."/>
            <person name="Larson L."/>
            <person name="Mehta T."/>
            <person name="Neiman D."/>
            <person name="Park D."/>
            <person name="Pearson M."/>
            <person name="Richards J."/>
            <person name="Roberts A."/>
            <person name="Saif S."/>
            <person name="Shea T."/>
            <person name="Shenoy N."/>
            <person name="Sisk P."/>
            <person name="Stolte C."/>
            <person name="Sykes S."/>
            <person name="Walk T."/>
            <person name="White J."/>
            <person name="Yandava C."/>
            <person name="Haas B."/>
            <person name="Nusbaum C."/>
            <person name="Birren B."/>
        </authorList>
    </citation>
    <scope>NUCLEOTIDE SEQUENCE [LARGE SCALE GENOMIC DNA]</scope>
    <source>
        <strain evidence="2">RMSCC 757 / Silveira</strain>
    </source>
</reference>
<sequence length="103" mass="11343">MPRARTNWKNLFADPACPPSIWRRVIDPSLETALSRITQGLFYVFCSERWFCGFNDFTAGEFGVLEGILGGVGTEGLLPHFAIGGILVHAMSNNCNPPTYLHG</sequence>
<dbReference type="VEuPathDB" id="FungiDB:CPSG_04201"/>
<dbReference type="AlphaFoldDB" id="E9D3L2"/>
<reference evidence="2" key="1">
    <citation type="journal article" date="2010" name="Genome Res.">
        <title>Population genomic sequencing of Coccidioides fungi reveals recent hybridization and transposon control.</title>
        <authorList>
            <person name="Neafsey D.E."/>
            <person name="Barker B.M."/>
            <person name="Sharpton T.J."/>
            <person name="Stajich J.E."/>
            <person name="Park D.J."/>
            <person name="Whiston E."/>
            <person name="Hung C.-Y."/>
            <person name="McMahan C."/>
            <person name="White J."/>
            <person name="Sykes S."/>
            <person name="Heiman D."/>
            <person name="Young S."/>
            <person name="Zeng Q."/>
            <person name="Abouelleil A."/>
            <person name="Aftuck L."/>
            <person name="Bessette D."/>
            <person name="Brown A."/>
            <person name="FitzGerald M."/>
            <person name="Lui A."/>
            <person name="Macdonald J.P."/>
            <person name="Priest M."/>
            <person name="Orbach M.J."/>
            <person name="Galgiani J.N."/>
            <person name="Kirkland T.N."/>
            <person name="Cole G.T."/>
            <person name="Birren B.W."/>
            <person name="Henn M.R."/>
            <person name="Taylor J.W."/>
            <person name="Rounsley S.D."/>
        </authorList>
    </citation>
    <scope>NUCLEOTIDE SEQUENCE [LARGE SCALE GENOMIC DNA]</scope>
    <source>
        <strain evidence="2">RMSCC 757 / Silveira</strain>
    </source>
</reference>
<protein>
    <submittedName>
        <fullName evidence="1">Uncharacterized protein</fullName>
    </submittedName>
</protein>
<evidence type="ECO:0000313" key="2">
    <source>
        <dbReference type="Proteomes" id="UP000002497"/>
    </source>
</evidence>
<proteinExistence type="predicted"/>
<dbReference type="Proteomes" id="UP000002497">
    <property type="component" value="Unassembled WGS sequence"/>
</dbReference>
<dbReference type="EMBL" id="GL636491">
    <property type="protein sequence ID" value="EFW18655.1"/>
    <property type="molecule type" value="Genomic_DNA"/>
</dbReference>
<dbReference type="HOGENOM" id="CLU_2263513_0_0_1"/>
<evidence type="ECO:0000313" key="1">
    <source>
        <dbReference type="EMBL" id="EFW18655.1"/>
    </source>
</evidence>
<gene>
    <name evidence="1" type="ORF">CPSG_04201</name>
</gene>
<keyword evidence="2" id="KW-1185">Reference proteome</keyword>
<name>E9D3L2_COCPS</name>